<reference evidence="2" key="1">
    <citation type="submission" date="2024-06" db="EMBL/GenBank/DDBJ databases">
        <title>Draft Genome Sequence of Deinococcus sonorensis Type Strain KR-87, a Biofilm Producing Representative of the Genus Deinococcus.</title>
        <authorList>
            <person name="Boren L.S."/>
            <person name="Grosso R.A."/>
            <person name="Hugenberg-Cox A.N."/>
            <person name="Hill J.T.E."/>
            <person name="Albert C.M."/>
            <person name="Tuohy J.M."/>
        </authorList>
    </citation>
    <scope>NUCLEOTIDE SEQUENCE</scope>
    <source>
        <strain evidence="2">KR-87</strain>
        <plasmid evidence="2">pDson04</plasmid>
    </source>
</reference>
<protein>
    <submittedName>
        <fullName evidence="2">NAD(P)-dependent oxidoreductase</fullName>
    </submittedName>
</protein>
<evidence type="ECO:0000259" key="1">
    <source>
        <dbReference type="Pfam" id="PF01370"/>
    </source>
</evidence>
<keyword evidence="2" id="KW-0614">Plasmid</keyword>
<dbReference type="InterPro" id="IPR001509">
    <property type="entry name" value="Epimerase_deHydtase"/>
</dbReference>
<geneLocation type="plasmid" evidence="2">
    <name>pDson04</name>
</geneLocation>
<dbReference type="EMBL" id="CP158296">
    <property type="protein sequence ID" value="XBV83479.1"/>
    <property type="molecule type" value="Genomic_DNA"/>
</dbReference>
<gene>
    <name evidence="2" type="ORF">ABOD76_00460</name>
</gene>
<proteinExistence type="predicted"/>
<dbReference type="InterPro" id="IPR051783">
    <property type="entry name" value="NAD(P)-dependent_oxidoreduct"/>
</dbReference>
<organism evidence="2">
    <name type="scientific">Deinococcus sonorensis KR-87</name>
    <dbReference type="NCBI Taxonomy" id="694439"/>
    <lineage>
        <taxon>Bacteria</taxon>
        <taxon>Thermotogati</taxon>
        <taxon>Deinococcota</taxon>
        <taxon>Deinococci</taxon>
        <taxon>Deinococcales</taxon>
        <taxon>Deinococcaceae</taxon>
        <taxon>Deinococcus</taxon>
    </lineage>
</organism>
<dbReference type="GO" id="GO:0005737">
    <property type="term" value="C:cytoplasm"/>
    <property type="evidence" value="ECO:0007669"/>
    <property type="project" value="TreeGrafter"/>
</dbReference>
<dbReference type="GO" id="GO:0004029">
    <property type="term" value="F:aldehyde dehydrogenase (NAD+) activity"/>
    <property type="evidence" value="ECO:0007669"/>
    <property type="project" value="TreeGrafter"/>
</dbReference>
<name>A0AAU7U4C4_9DEIO</name>
<dbReference type="Pfam" id="PF01370">
    <property type="entry name" value="Epimerase"/>
    <property type="match status" value="1"/>
</dbReference>
<sequence>MRIVVTGATGFLGGVAARRLAEAGHVVTGLGRDPERGAALSASGIRFVAADLTTPAQWEPLLDHTDAVLHAAALSSLWGRWDEFVAQNVTASDRVARACAARGLRLVHVSTPSVYNATGLQTQVPESTPVGPRFDSRYARSKFMAEQAVQLAHPEATILRPRGIYGSGDRSLLPRLVRALRSGRLPRLTRHEVHSELTHVDNAAHAALLALESPAPAAGLYNVSDGVSVPIWALLDRLADQLGVARPGPYIPAPLVEGAAVVLEGLARLHPAQPEPMLTASGVRLLTRPMTLDLARARRRLSYRPLVRPEDGLDAVLRALP</sequence>
<dbReference type="SUPFAM" id="SSF51735">
    <property type="entry name" value="NAD(P)-binding Rossmann-fold domains"/>
    <property type="match status" value="1"/>
</dbReference>
<dbReference type="KEGG" id="dsc:ABOD76_00460"/>
<feature type="domain" description="NAD-dependent epimerase/dehydratase" evidence="1">
    <location>
        <begin position="3"/>
        <end position="223"/>
    </location>
</feature>
<dbReference type="Gene3D" id="3.40.50.720">
    <property type="entry name" value="NAD(P)-binding Rossmann-like Domain"/>
    <property type="match status" value="1"/>
</dbReference>
<dbReference type="RefSeq" id="WP_350240989.1">
    <property type="nucleotide sequence ID" value="NZ_CP158296.1"/>
</dbReference>
<dbReference type="AlphaFoldDB" id="A0AAU7U4C4"/>
<dbReference type="InterPro" id="IPR036291">
    <property type="entry name" value="NAD(P)-bd_dom_sf"/>
</dbReference>
<evidence type="ECO:0000313" key="2">
    <source>
        <dbReference type="EMBL" id="XBV83479.1"/>
    </source>
</evidence>
<dbReference type="PANTHER" id="PTHR48079">
    <property type="entry name" value="PROTEIN YEEZ"/>
    <property type="match status" value="1"/>
</dbReference>
<accession>A0AAU7U4C4</accession>
<dbReference type="PANTHER" id="PTHR48079:SF6">
    <property type="entry name" value="NAD(P)-BINDING DOMAIN-CONTAINING PROTEIN-RELATED"/>
    <property type="match status" value="1"/>
</dbReference>